<feature type="transmembrane region" description="Helical" evidence="6">
    <location>
        <begin position="80"/>
        <end position="102"/>
    </location>
</feature>
<feature type="transmembrane region" description="Helical" evidence="6">
    <location>
        <begin position="238"/>
        <end position="256"/>
    </location>
</feature>
<evidence type="ECO:0000256" key="1">
    <source>
        <dbReference type="ARBA" id="ARBA00004141"/>
    </source>
</evidence>
<feature type="domain" description="VTT" evidence="7">
    <location>
        <begin position="96"/>
        <end position="221"/>
    </location>
</feature>
<dbReference type="GO" id="GO:0016020">
    <property type="term" value="C:membrane"/>
    <property type="evidence" value="ECO:0007669"/>
    <property type="project" value="UniProtKB-SubCell"/>
</dbReference>
<dbReference type="AlphaFoldDB" id="A0A3P3Z0W9"/>
<protein>
    <submittedName>
        <fullName evidence="8">SNARE_associated_Golgi_protein</fullName>
    </submittedName>
</protein>
<proteinExistence type="inferred from homology"/>
<evidence type="ECO:0000259" key="7">
    <source>
        <dbReference type="Pfam" id="PF09335"/>
    </source>
</evidence>
<keyword evidence="4 6" id="KW-0472">Membrane</keyword>
<comment type="similarity">
    <text evidence="5">Belongs to the TMEM41 family.</text>
</comment>
<feature type="transmembrane region" description="Helical" evidence="6">
    <location>
        <begin position="108"/>
        <end position="133"/>
    </location>
</feature>
<accession>A0A3P3Z0W9</accession>
<comment type="subcellular location">
    <subcellularLocation>
        <location evidence="1">Membrane</location>
        <topology evidence="1">Multi-pass membrane protein</topology>
    </subcellularLocation>
</comment>
<feature type="transmembrane region" description="Helical" evidence="6">
    <location>
        <begin position="169"/>
        <end position="187"/>
    </location>
</feature>
<dbReference type="Proteomes" id="UP000319462">
    <property type="component" value="Chromosome 12"/>
</dbReference>
<dbReference type="RefSeq" id="XP_001563140.1">
    <property type="nucleotide sequence ID" value="XM_001563090.1"/>
</dbReference>
<dbReference type="GO" id="GO:0000045">
    <property type="term" value="P:autophagosome assembly"/>
    <property type="evidence" value="ECO:0007669"/>
    <property type="project" value="TreeGrafter"/>
</dbReference>
<gene>
    <name evidence="8" type="ORF">LBRM2904_12.0860</name>
</gene>
<evidence type="ECO:0000256" key="5">
    <source>
        <dbReference type="ARBA" id="ARBA00025797"/>
    </source>
</evidence>
<evidence type="ECO:0000256" key="2">
    <source>
        <dbReference type="ARBA" id="ARBA00022692"/>
    </source>
</evidence>
<evidence type="ECO:0000313" key="8">
    <source>
        <dbReference type="EMBL" id="SYZ63780.1"/>
    </source>
</evidence>
<keyword evidence="3 6" id="KW-1133">Transmembrane helix</keyword>
<dbReference type="Pfam" id="PF09335">
    <property type="entry name" value="VTT_dom"/>
    <property type="match status" value="1"/>
</dbReference>
<dbReference type="PANTHER" id="PTHR43220:SF18">
    <property type="entry name" value="TRANSMEMBRANE PROTEIN 41B"/>
    <property type="match status" value="1"/>
</dbReference>
<dbReference type="PANTHER" id="PTHR43220">
    <property type="match status" value="1"/>
</dbReference>
<sequence length="293" mass="31913">MAMAIHAGSQAETPVRNALRVFVPLFTCIFFLLYITDTFSVISRVQNIVRAEETSLRSASGITEFCKELQNLAQQQYWQVLLFVTSLYLTLQTFCVPGTVVLNAAVGAIMGTLLGVPYCTFLGTIGAMGCYFLSRIVGTSLVEVVDARLMKGKGFTRIRNQVSHHRTDLFVYLIFLRLTPILPNWLVNLASPLLGVPLQTFAGATALGIVPQTYLTVRFGSLAHSGKPGEKKRIVTPWDTLLLAVIGVGILVGFRLKKKFAQDRKDGGNGGAGMEKISVITTSRSTVLGPLLV</sequence>
<name>A0A3P3Z0W9_LEIBR</name>
<dbReference type="EMBL" id="LS997611">
    <property type="protein sequence ID" value="SYZ63780.1"/>
    <property type="molecule type" value="Genomic_DNA"/>
</dbReference>
<evidence type="ECO:0000313" key="9">
    <source>
        <dbReference type="Proteomes" id="UP000319462"/>
    </source>
</evidence>
<keyword evidence="2 6" id="KW-0812">Transmembrane</keyword>
<dbReference type="InterPro" id="IPR032816">
    <property type="entry name" value="VTT_dom"/>
</dbReference>
<dbReference type="VEuPathDB" id="TriTrypDB:LbrM.12.0910"/>
<dbReference type="InterPro" id="IPR045014">
    <property type="entry name" value="TM41A/B"/>
</dbReference>
<feature type="transmembrane region" description="Helical" evidence="6">
    <location>
        <begin position="21"/>
        <end position="42"/>
    </location>
</feature>
<evidence type="ECO:0000256" key="3">
    <source>
        <dbReference type="ARBA" id="ARBA00022989"/>
    </source>
</evidence>
<organism evidence="8 9">
    <name type="scientific">Leishmania braziliensis MHOM/BR/75/M2904</name>
    <dbReference type="NCBI Taxonomy" id="420245"/>
    <lineage>
        <taxon>Eukaryota</taxon>
        <taxon>Discoba</taxon>
        <taxon>Euglenozoa</taxon>
        <taxon>Kinetoplastea</taxon>
        <taxon>Metakinetoplastina</taxon>
        <taxon>Trypanosomatida</taxon>
        <taxon>Trypanosomatidae</taxon>
        <taxon>Leishmaniinae</taxon>
        <taxon>Leishmania</taxon>
        <taxon>Leishmania braziliensis species complex</taxon>
    </lineage>
</organism>
<dbReference type="KEGG" id="lbz:LBRM_12_0910"/>
<evidence type="ECO:0000256" key="4">
    <source>
        <dbReference type="ARBA" id="ARBA00023136"/>
    </source>
</evidence>
<reference evidence="8 9" key="1">
    <citation type="submission" date="2018-09" db="EMBL/GenBank/DDBJ databases">
        <authorList>
            <person name="Peiro R."/>
            <person name="Begona"/>
            <person name="Cbmso G."/>
            <person name="Lopez M."/>
            <person name="Gonzalez S."/>
        </authorList>
    </citation>
    <scope>NUCLEOTIDE SEQUENCE [LARGE SCALE GENOMIC DNA]</scope>
</reference>
<evidence type="ECO:0000256" key="6">
    <source>
        <dbReference type="SAM" id="Phobius"/>
    </source>
</evidence>